<proteinExistence type="predicted"/>
<dbReference type="Pfam" id="PF25344">
    <property type="entry name" value="PH_LRR1"/>
    <property type="match status" value="1"/>
</dbReference>
<dbReference type="Proteomes" id="UP001266305">
    <property type="component" value="Unassembled WGS sequence"/>
</dbReference>
<keyword evidence="4" id="KW-1185">Reference proteome</keyword>
<evidence type="ECO:0000313" key="3">
    <source>
        <dbReference type="EMBL" id="KAK2104165.1"/>
    </source>
</evidence>
<comment type="caution">
    <text evidence="3">The sequence shown here is derived from an EMBL/GenBank/DDBJ whole genome shotgun (WGS) entry which is preliminary data.</text>
</comment>
<feature type="domain" description="PIF1/LRR1 pleckstrin homology" evidence="2">
    <location>
        <begin position="63"/>
        <end position="110"/>
    </location>
</feature>
<evidence type="ECO:0000313" key="4">
    <source>
        <dbReference type="Proteomes" id="UP001266305"/>
    </source>
</evidence>
<sequence>MRPHCGANGAKDIASSPIAGFRRREPGSHRVARVLEDPGGGSGWREGGSFKSQVAWLRPLGEMKLHCEVEVVSRHLPALGLRNRGKGPRARAFLLISTLKDKRGTRYEVLSLAFFSGAETRVALGPRAPGCSLGKSPPLGS</sequence>
<accession>A0ABQ9V4D2</accession>
<name>A0ABQ9V4D2_SAGOE</name>
<evidence type="ECO:0000259" key="2">
    <source>
        <dbReference type="Pfam" id="PF25344"/>
    </source>
</evidence>
<organism evidence="3 4">
    <name type="scientific">Saguinus oedipus</name>
    <name type="common">Cotton-top tamarin</name>
    <name type="synonym">Oedipomidas oedipus</name>
    <dbReference type="NCBI Taxonomy" id="9490"/>
    <lineage>
        <taxon>Eukaryota</taxon>
        <taxon>Metazoa</taxon>
        <taxon>Chordata</taxon>
        <taxon>Craniata</taxon>
        <taxon>Vertebrata</taxon>
        <taxon>Euteleostomi</taxon>
        <taxon>Mammalia</taxon>
        <taxon>Eutheria</taxon>
        <taxon>Euarchontoglires</taxon>
        <taxon>Primates</taxon>
        <taxon>Haplorrhini</taxon>
        <taxon>Platyrrhini</taxon>
        <taxon>Cebidae</taxon>
        <taxon>Callitrichinae</taxon>
        <taxon>Saguinus</taxon>
    </lineage>
</organism>
<keyword evidence="1" id="KW-0539">Nucleus</keyword>
<evidence type="ECO:0000256" key="1">
    <source>
        <dbReference type="ARBA" id="ARBA00023242"/>
    </source>
</evidence>
<dbReference type="EMBL" id="JASSZA010000008">
    <property type="protein sequence ID" value="KAK2104165.1"/>
    <property type="molecule type" value="Genomic_DNA"/>
</dbReference>
<reference evidence="3 4" key="1">
    <citation type="submission" date="2023-05" db="EMBL/GenBank/DDBJ databases">
        <title>B98-5 Cell Line De Novo Hybrid Assembly: An Optical Mapping Approach.</title>
        <authorList>
            <person name="Kananen K."/>
            <person name="Auerbach J.A."/>
            <person name="Kautto E."/>
            <person name="Blachly J.S."/>
        </authorList>
    </citation>
    <scope>NUCLEOTIDE SEQUENCE [LARGE SCALE GENOMIC DNA]</scope>
    <source>
        <strain evidence="3">B95-8</strain>
        <tissue evidence="3">Cell line</tissue>
    </source>
</reference>
<dbReference type="InterPro" id="IPR057437">
    <property type="entry name" value="PIF1/LRR1_PH"/>
</dbReference>
<protein>
    <recommendedName>
        <fullName evidence="2">PIF1/LRR1 pleckstrin homology domain-containing protein</fullName>
    </recommendedName>
</protein>
<gene>
    <name evidence="3" type="ORF">P7K49_018021</name>
</gene>